<reference evidence="5 6" key="1">
    <citation type="submission" date="2024-11" db="EMBL/GenBank/DDBJ databases">
        <title>Adaptive evolution of stress response genes in parasites aligns with host niche diversity.</title>
        <authorList>
            <person name="Hahn C."/>
            <person name="Resl P."/>
        </authorList>
    </citation>
    <scope>NUCLEOTIDE SEQUENCE [LARGE SCALE GENOMIC DNA]</scope>
    <source>
        <strain evidence="5">EGGRZ-B1_66</strain>
        <tissue evidence="5">Body</tissue>
    </source>
</reference>
<protein>
    <submittedName>
        <fullName evidence="5">THO complex subunit 3</fullName>
    </submittedName>
</protein>
<dbReference type="PANTHER" id="PTHR22839:SF0">
    <property type="entry name" value="THO COMPLEX SUBUNIT 3"/>
    <property type="match status" value="1"/>
</dbReference>
<dbReference type="Proteomes" id="UP001626550">
    <property type="component" value="Unassembled WGS sequence"/>
</dbReference>
<feature type="repeat" description="WD" evidence="4">
    <location>
        <begin position="55"/>
        <end position="97"/>
    </location>
</feature>
<keyword evidence="6" id="KW-1185">Reference proteome</keyword>
<accession>A0ABD2PXK9</accession>
<dbReference type="SMART" id="SM00320">
    <property type="entry name" value="WD40"/>
    <property type="match status" value="3"/>
</dbReference>
<dbReference type="InterPro" id="IPR036322">
    <property type="entry name" value="WD40_repeat_dom_sf"/>
</dbReference>
<keyword evidence="2" id="KW-0677">Repeat</keyword>
<gene>
    <name evidence="5" type="primary">THOC3_2</name>
    <name evidence="5" type="ORF">Ciccas_009406</name>
</gene>
<feature type="repeat" description="WD" evidence="4">
    <location>
        <begin position="11"/>
        <end position="52"/>
    </location>
</feature>
<name>A0ABD2PXK9_9PLAT</name>
<keyword evidence="1 4" id="KW-0853">WD repeat</keyword>
<dbReference type="InterPro" id="IPR040132">
    <property type="entry name" value="Tex1/THOC3"/>
</dbReference>
<dbReference type="Gene3D" id="2.130.10.10">
    <property type="entry name" value="YVTN repeat-like/Quinoprotein amine dehydrogenase"/>
    <property type="match status" value="1"/>
</dbReference>
<dbReference type="Pfam" id="PF00400">
    <property type="entry name" value="WD40"/>
    <property type="match status" value="2"/>
</dbReference>
<dbReference type="InterPro" id="IPR001680">
    <property type="entry name" value="WD40_rpt"/>
</dbReference>
<evidence type="ECO:0000313" key="6">
    <source>
        <dbReference type="Proteomes" id="UP001626550"/>
    </source>
</evidence>
<dbReference type="PROSITE" id="PS50082">
    <property type="entry name" value="WD_REPEATS_2"/>
    <property type="match status" value="2"/>
</dbReference>
<dbReference type="PANTHER" id="PTHR22839">
    <property type="entry name" value="THO COMPLEX SUBUNIT 3 THO3"/>
    <property type="match status" value="1"/>
</dbReference>
<evidence type="ECO:0000313" key="5">
    <source>
        <dbReference type="EMBL" id="KAL3312009.1"/>
    </source>
</evidence>
<dbReference type="InterPro" id="IPR015943">
    <property type="entry name" value="WD40/YVTN_repeat-like_dom_sf"/>
</dbReference>
<dbReference type="SUPFAM" id="SSF50978">
    <property type="entry name" value="WD40 repeat-like"/>
    <property type="match status" value="1"/>
</dbReference>
<evidence type="ECO:0000256" key="3">
    <source>
        <dbReference type="ARBA" id="ARBA00046343"/>
    </source>
</evidence>
<sequence>MFSKYGKSKDIPMHSGKINSFAWNVNASKFATGHLDKLINVFSIEQGRVSKTGPFKGHTDIAEKIVWHPSDPELFSSAGADGCVKLWDCRTKKCAQSLQMKSENINLAWSPDSRCIAVGNKSDVLTFHDPRMQLNILQTESFNYEVNEFGWMPSTSKHKDLFLITTGQGSVLVY</sequence>
<comment type="caution">
    <text evidence="5">The sequence shown here is derived from an EMBL/GenBank/DDBJ whole genome shotgun (WGS) entry which is preliminary data.</text>
</comment>
<evidence type="ECO:0000256" key="2">
    <source>
        <dbReference type="ARBA" id="ARBA00022737"/>
    </source>
</evidence>
<comment type="similarity">
    <text evidence="3">Belongs to the THOC3 family.</text>
</comment>
<dbReference type="AlphaFoldDB" id="A0ABD2PXK9"/>
<dbReference type="PROSITE" id="PS50294">
    <property type="entry name" value="WD_REPEATS_REGION"/>
    <property type="match status" value="1"/>
</dbReference>
<proteinExistence type="inferred from homology"/>
<evidence type="ECO:0000256" key="1">
    <source>
        <dbReference type="ARBA" id="ARBA00022574"/>
    </source>
</evidence>
<dbReference type="EMBL" id="JBJKFK010001913">
    <property type="protein sequence ID" value="KAL3312009.1"/>
    <property type="molecule type" value="Genomic_DNA"/>
</dbReference>
<evidence type="ECO:0000256" key="4">
    <source>
        <dbReference type="PROSITE-ProRule" id="PRU00221"/>
    </source>
</evidence>
<organism evidence="5 6">
    <name type="scientific">Cichlidogyrus casuarinus</name>
    <dbReference type="NCBI Taxonomy" id="1844966"/>
    <lineage>
        <taxon>Eukaryota</taxon>
        <taxon>Metazoa</taxon>
        <taxon>Spiralia</taxon>
        <taxon>Lophotrochozoa</taxon>
        <taxon>Platyhelminthes</taxon>
        <taxon>Monogenea</taxon>
        <taxon>Monopisthocotylea</taxon>
        <taxon>Dactylogyridea</taxon>
        <taxon>Ancyrocephalidae</taxon>
        <taxon>Cichlidogyrus</taxon>
    </lineage>
</organism>